<gene>
    <name evidence="2" type="ORF">SAMN05444408_101496</name>
</gene>
<organism evidence="2 3">
    <name type="scientific">Chryseobacterium takakiae</name>
    <dbReference type="NCBI Taxonomy" id="1302685"/>
    <lineage>
        <taxon>Bacteria</taxon>
        <taxon>Pseudomonadati</taxon>
        <taxon>Bacteroidota</taxon>
        <taxon>Flavobacteriia</taxon>
        <taxon>Flavobacteriales</taxon>
        <taxon>Weeksellaceae</taxon>
        <taxon>Chryseobacterium group</taxon>
        <taxon>Chryseobacterium</taxon>
    </lineage>
</organism>
<keyword evidence="3" id="KW-1185">Reference proteome</keyword>
<sequence length="144" mass="17126">MKNYMQSANDYYRHFIQPRDFIEFQSGFFLSEGIFRISGETQCQWLLQIICFQQKESGVQLVEFWKLKRKEGLEYQLQCKDSSGTVLFENTFISPDFLFNEITIWKIGSYLILPAEYNEFVKLIKNDTANHTFKSMDDIKTKLN</sequence>
<proteinExistence type="predicted"/>
<evidence type="ECO:0000259" key="1">
    <source>
        <dbReference type="Pfam" id="PF21781"/>
    </source>
</evidence>
<dbReference type="Pfam" id="PF21781">
    <property type="entry name" value="DUF6876"/>
    <property type="match status" value="1"/>
</dbReference>
<name>A0A1M4TPM4_9FLAO</name>
<dbReference type="OrthoDB" id="1255124at2"/>
<dbReference type="EMBL" id="FQVO01000001">
    <property type="protein sequence ID" value="SHE46393.1"/>
    <property type="molecule type" value="Genomic_DNA"/>
</dbReference>
<feature type="domain" description="DUF6876" evidence="1">
    <location>
        <begin position="10"/>
        <end position="117"/>
    </location>
</feature>
<accession>A0A1M4TPM4</accession>
<evidence type="ECO:0000313" key="3">
    <source>
        <dbReference type="Proteomes" id="UP000184236"/>
    </source>
</evidence>
<reference evidence="3" key="1">
    <citation type="submission" date="2016-11" db="EMBL/GenBank/DDBJ databases">
        <authorList>
            <person name="Varghese N."/>
            <person name="Submissions S."/>
        </authorList>
    </citation>
    <scope>NUCLEOTIDE SEQUENCE [LARGE SCALE GENOMIC DNA]</scope>
    <source>
        <strain evidence="3">DSM 26898</strain>
    </source>
</reference>
<dbReference type="Proteomes" id="UP000184236">
    <property type="component" value="Unassembled WGS sequence"/>
</dbReference>
<evidence type="ECO:0000313" key="2">
    <source>
        <dbReference type="EMBL" id="SHE46393.1"/>
    </source>
</evidence>
<dbReference type="AlphaFoldDB" id="A0A1M4TPM4"/>
<dbReference type="RefSeq" id="WP_072883218.1">
    <property type="nucleotide sequence ID" value="NZ_FQVO01000001.1"/>
</dbReference>
<dbReference type="InterPro" id="IPR049241">
    <property type="entry name" value="DUF6876"/>
</dbReference>
<dbReference type="STRING" id="1302685.SAMN05444408_101496"/>
<protein>
    <recommendedName>
        <fullName evidence="1">DUF6876 domain-containing protein</fullName>
    </recommendedName>
</protein>